<proteinExistence type="evidence at transcript level"/>
<dbReference type="AlphaFoldDB" id="A0A1L6ZA50"/>
<keyword evidence="1" id="KW-0732">Signal</keyword>
<name>A0A1L6ZA50_MOUSE</name>
<accession>A0A1L6ZA50</accession>
<dbReference type="EMBL" id="KU253701">
    <property type="protein sequence ID" value="APT43294.1"/>
    <property type="molecule type" value="mRNA"/>
</dbReference>
<evidence type="ECO:0000256" key="1">
    <source>
        <dbReference type="SAM" id="SignalP"/>
    </source>
</evidence>
<reference evidence="2" key="1">
    <citation type="submission" date="2015-12" db="EMBL/GenBank/DDBJ databases">
        <title>Alternative splicing and transcription induced chimerism in G6F and Ly6G6D among mammals.</title>
        <authorList>
            <person name="Lopez-Diez R."/>
            <person name="Rastrojo A."/>
            <person name="Hernandez-Torres F."/>
            <person name="Aguado B."/>
        </authorList>
    </citation>
    <scope>NUCLEOTIDE SEQUENCE</scope>
</reference>
<evidence type="ECO:0000313" key="3">
    <source>
        <dbReference type="MGI" id="MGI:2148931"/>
    </source>
</evidence>
<organism evidence="2">
    <name type="scientific">Mus musculus</name>
    <name type="common">Mouse</name>
    <dbReference type="NCBI Taxonomy" id="10090"/>
    <lineage>
        <taxon>Eukaryota</taxon>
        <taxon>Metazoa</taxon>
        <taxon>Chordata</taxon>
        <taxon>Craniata</taxon>
        <taxon>Vertebrata</taxon>
        <taxon>Euteleostomi</taxon>
        <taxon>Mammalia</taxon>
        <taxon>Eutheria</taxon>
        <taxon>Euarchontoglires</taxon>
        <taxon>Glires</taxon>
        <taxon>Rodentia</taxon>
        <taxon>Myomorpha</taxon>
        <taxon>Muroidea</taxon>
        <taxon>Muridae</taxon>
        <taxon>Murinae</taxon>
        <taxon>Mus</taxon>
        <taxon>Mus</taxon>
    </lineage>
</organism>
<dbReference type="AGR" id="MGI:2148931"/>
<protein>
    <submittedName>
        <fullName evidence="2">Lymphocyte antigen 6 complex locus G6D</fullName>
    </submittedName>
</protein>
<feature type="chain" id="PRO_5009871001" evidence="1">
    <location>
        <begin position="20"/>
        <end position="57"/>
    </location>
</feature>
<feature type="signal peptide" evidence="1">
    <location>
        <begin position="1"/>
        <end position="19"/>
    </location>
</feature>
<gene>
    <name evidence="3" type="primary">Ly6g6d</name>
    <name evidence="2" type="synonym">ly6g6d</name>
</gene>
<evidence type="ECO:0000313" key="2">
    <source>
        <dbReference type="EMBL" id="APT43294.1"/>
    </source>
</evidence>
<dbReference type="MGI" id="MGI:2148931">
    <property type="gene designation" value="Ly6g6d"/>
</dbReference>
<sequence>MNSQLVGILLSALLGVALGKEEARLPLAQACPSLCQDSSKGRIQYLFFPARTPHAVL</sequence>